<proteinExistence type="predicted"/>
<dbReference type="RefSeq" id="WP_282759750.1">
    <property type="nucleotide sequence ID" value="NZ_JASCTH010000007.1"/>
</dbReference>
<keyword evidence="2" id="KW-1185">Reference proteome</keyword>
<accession>A0ABT6WIG9</accession>
<evidence type="ECO:0000313" key="2">
    <source>
        <dbReference type="Proteomes" id="UP001241758"/>
    </source>
</evidence>
<organism evidence="1 2">
    <name type="scientific">Actinoplanes sandaracinus</name>
    <dbReference type="NCBI Taxonomy" id="3045177"/>
    <lineage>
        <taxon>Bacteria</taxon>
        <taxon>Bacillati</taxon>
        <taxon>Actinomycetota</taxon>
        <taxon>Actinomycetes</taxon>
        <taxon>Micromonosporales</taxon>
        <taxon>Micromonosporaceae</taxon>
        <taxon>Actinoplanes</taxon>
    </lineage>
</organism>
<reference evidence="1 2" key="1">
    <citation type="submission" date="2023-05" db="EMBL/GenBank/DDBJ databases">
        <title>Actinoplanes sp. NEAU-A12 genome sequencing.</title>
        <authorList>
            <person name="Wang Z.-S."/>
        </authorList>
    </citation>
    <scope>NUCLEOTIDE SEQUENCE [LARGE SCALE GENOMIC DNA]</scope>
    <source>
        <strain evidence="1 2">NEAU-A12</strain>
    </source>
</reference>
<dbReference type="EMBL" id="JASCTH010000007">
    <property type="protein sequence ID" value="MDI6099524.1"/>
    <property type="molecule type" value="Genomic_DNA"/>
</dbReference>
<dbReference type="Proteomes" id="UP001241758">
    <property type="component" value="Unassembled WGS sequence"/>
</dbReference>
<name>A0ABT6WIG9_9ACTN</name>
<sequence length="127" mass="14055">MAVMTLPQHAPPAAVRYEAFGRMMDALRATDALPGARQLDWWPGLGNREMHIEWHAGPYGFEVARTLRDDLLRPPEEAACTALRDVWDGVFVTNPQNGHVRLTVMTMPIVLRALCPLGAVRLPGPSC</sequence>
<comment type="caution">
    <text evidence="1">The sequence shown here is derived from an EMBL/GenBank/DDBJ whole genome shotgun (WGS) entry which is preliminary data.</text>
</comment>
<protein>
    <submittedName>
        <fullName evidence="1">Uncharacterized protein</fullName>
    </submittedName>
</protein>
<evidence type="ECO:0000313" key="1">
    <source>
        <dbReference type="EMBL" id="MDI6099524.1"/>
    </source>
</evidence>
<gene>
    <name evidence="1" type="ORF">QLQ12_13050</name>
</gene>